<gene>
    <name evidence="3" type="ORF">San01_61640</name>
</gene>
<dbReference type="InterPro" id="IPR025668">
    <property type="entry name" value="Tnp_DDE_dom"/>
</dbReference>
<proteinExistence type="predicted"/>
<evidence type="ECO:0000256" key="1">
    <source>
        <dbReference type="SAM" id="MobiDB-lite"/>
    </source>
</evidence>
<feature type="domain" description="Transposase DDE" evidence="2">
    <location>
        <begin position="1"/>
        <end position="134"/>
    </location>
</feature>
<keyword evidence="4" id="KW-1185">Reference proteome</keyword>
<feature type="compositionally biased region" description="Low complexity" evidence="1">
    <location>
        <begin position="150"/>
        <end position="160"/>
    </location>
</feature>
<feature type="region of interest" description="Disordered" evidence="1">
    <location>
        <begin position="137"/>
        <end position="160"/>
    </location>
</feature>
<dbReference type="Proteomes" id="UP000325598">
    <property type="component" value="Unassembled WGS sequence"/>
</dbReference>
<dbReference type="AlphaFoldDB" id="A0A5J4LQ41"/>
<accession>A0A5J4LQ41</accession>
<organism evidence="3 4">
    <name type="scientific">Streptomyces angustmyceticus</name>
    <dbReference type="NCBI Taxonomy" id="285578"/>
    <lineage>
        <taxon>Bacteria</taxon>
        <taxon>Bacillati</taxon>
        <taxon>Actinomycetota</taxon>
        <taxon>Actinomycetes</taxon>
        <taxon>Kitasatosporales</taxon>
        <taxon>Streptomycetaceae</taxon>
        <taxon>Streptomyces</taxon>
    </lineage>
</organism>
<comment type="caution">
    <text evidence="3">The sequence shown here is derived from an EMBL/GenBank/DDBJ whole genome shotgun (WGS) entry which is preliminary data.</text>
</comment>
<sequence>MDIDGVLVLAHSEKQDAAATWKRTFGHHPLFPFLDHSCEGSGGPVADLLLPGNAGSNMASDHIAAARQALSQLPKQHRRGRRTLIRTDSSGGTHEFLNGLTARGRWLSYSVGMVITEAIHRAVLLADHRRRRHAHHVLRDEHHRHPDPGPGAAASSAGQG</sequence>
<reference evidence="3 4" key="1">
    <citation type="submission" date="2019-10" db="EMBL/GenBank/DDBJ databases">
        <title>Whole genome shotgun sequence of Streptomyces angustmyceticus NBRC 3934.</title>
        <authorList>
            <person name="Hosoyama A."/>
            <person name="Ichikawa N."/>
            <person name="Kimura A."/>
            <person name="Kitahashi Y."/>
            <person name="Komaki H."/>
            <person name="Uohara A."/>
        </authorList>
    </citation>
    <scope>NUCLEOTIDE SEQUENCE [LARGE SCALE GENOMIC DNA]</scope>
    <source>
        <strain evidence="3 4">NBRC 3934</strain>
    </source>
</reference>
<evidence type="ECO:0000259" key="2">
    <source>
        <dbReference type="Pfam" id="PF13701"/>
    </source>
</evidence>
<evidence type="ECO:0000313" key="3">
    <source>
        <dbReference type="EMBL" id="GES33676.1"/>
    </source>
</evidence>
<dbReference type="EMBL" id="BLAG01000020">
    <property type="protein sequence ID" value="GES33676.1"/>
    <property type="molecule type" value="Genomic_DNA"/>
</dbReference>
<feature type="compositionally biased region" description="Basic and acidic residues" evidence="1">
    <location>
        <begin position="137"/>
        <end position="147"/>
    </location>
</feature>
<name>A0A5J4LQ41_9ACTN</name>
<dbReference type="Pfam" id="PF13701">
    <property type="entry name" value="DDE_Tnp_1_4"/>
    <property type="match status" value="1"/>
</dbReference>
<protein>
    <recommendedName>
        <fullName evidence="2">Transposase DDE domain-containing protein</fullName>
    </recommendedName>
</protein>
<evidence type="ECO:0000313" key="4">
    <source>
        <dbReference type="Proteomes" id="UP000325598"/>
    </source>
</evidence>